<dbReference type="OMA" id="WPNTGPW"/>
<feature type="transmembrane region" description="Helical" evidence="8">
    <location>
        <begin position="278"/>
        <end position="302"/>
    </location>
</feature>
<feature type="transmembrane region" description="Helical" evidence="8">
    <location>
        <begin position="314"/>
        <end position="339"/>
    </location>
</feature>
<comment type="similarity">
    <text evidence="2">Belongs to the TMEM120 family.</text>
</comment>
<evidence type="ECO:0000256" key="7">
    <source>
        <dbReference type="SAM" id="MobiDB-lite"/>
    </source>
</evidence>
<evidence type="ECO:0000256" key="3">
    <source>
        <dbReference type="ARBA" id="ARBA00022692"/>
    </source>
</evidence>
<keyword evidence="4 8" id="KW-1133">Transmembrane helix</keyword>
<dbReference type="AlphaFoldDB" id="F4Q8K2"/>
<evidence type="ECO:0000256" key="8">
    <source>
        <dbReference type="SAM" id="Phobius"/>
    </source>
</evidence>
<evidence type="ECO:0000256" key="6">
    <source>
        <dbReference type="SAM" id="Coils"/>
    </source>
</evidence>
<dbReference type="PANTHER" id="PTHR21433:SF0">
    <property type="entry name" value="TRANSMEMBRANE PROTEIN 120 HOMOLOG"/>
    <property type="match status" value="1"/>
</dbReference>
<dbReference type="PANTHER" id="PTHR21433">
    <property type="entry name" value="TRANSMEMBRANE PROTEIN INDUCED BY TUMOR NECROSIS FACTOR ALPHA"/>
    <property type="match status" value="1"/>
</dbReference>
<evidence type="ECO:0000256" key="4">
    <source>
        <dbReference type="ARBA" id="ARBA00022989"/>
    </source>
</evidence>
<proteinExistence type="inferred from homology"/>
<keyword evidence="3 8" id="KW-0812">Transmembrane</keyword>
<accession>F4Q8K2</accession>
<keyword evidence="5 8" id="KW-0472">Membrane</keyword>
<comment type="subcellular location">
    <subcellularLocation>
        <location evidence="1">Membrane</location>
        <topology evidence="1">Multi-pass membrane protein</topology>
    </subcellularLocation>
</comment>
<dbReference type="KEGG" id="dfa:DFA_09774"/>
<evidence type="ECO:0000256" key="1">
    <source>
        <dbReference type="ARBA" id="ARBA00004141"/>
    </source>
</evidence>
<keyword evidence="6" id="KW-0175">Coiled coil</keyword>
<feature type="transmembrane region" description="Helical" evidence="8">
    <location>
        <begin position="197"/>
        <end position="217"/>
    </location>
</feature>
<dbReference type="GO" id="GO:0016020">
    <property type="term" value="C:membrane"/>
    <property type="evidence" value="ECO:0007669"/>
    <property type="project" value="UniProtKB-SubCell"/>
</dbReference>
<feature type="compositionally biased region" description="Low complexity" evidence="7">
    <location>
        <begin position="350"/>
        <end position="371"/>
    </location>
</feature>
<feature type="transmembrane region" description="Helical" evidence="8">
    <location>
        <begin position="148"/>
        <end position="177"/>
    </location>
</feature>
<feature type="region of interest" description="Disordered" evidence="7">
    <location>
        <begin position="350"/>
        <end position="377"/>
    </location>
</feature>
<evidence type="ECO:0000313" key="9">
    <source>
        <dbReference type="EMBL" id="EGG16102.1"/>
    </source>
</evidence>
<reference evidence="10" key="1">
    <citation type="journal article" date="2011" name="Genome Res.">
        <title>Phylogeny-wide analysis of social amoeba genomes highlights ancient origins for complex intercellular communication.</title>
        <authorList>
            <person name="Heidel A.J."/>
            <person name="Lawal H.M."/>
            <person name="Felder M."/>
            <person name="Schilde C."/>
            <person name="Helps N.R."/>
            <person name="Tunggal B."/>
            <person name="Rivero F."/>
            <person name="John U."/>
            <person name="Schleicher M."/>
            <person name="Eichinger L."/>
            <person name="Platzer M."/>
            <person name="Noegel A.A."/>
            <person name="Schaap P."/>
            <person name="Gloeckner G."/>
        </authorList>
    </citation>
    <scope>NUCLEOTIDE SEQUENCE [LARGE SCALE GENOMIC DNA]</scope>
    <source>
        <strain evidence="10">SH3</strain>
    </source>
</reference>
<dbReference type="GeneID" id="14867851"/>
<evidence type="ECO:0000256" key="5">
    <source>
        <dbReference type="ARBA" id="ARBA00023136"/>
    </source>
</evidence>
<sequence>MDTSTSKSEKELIDLKKELEELEKSQNGVKEKGLKFKEQIAVGFKSLDEICNTLDKQEKESSKLLQRITLLQSGGGDKSNDAVVEMKQKIQSIKTSIKQSKKTFTPETGGVFVRLFLGQVNVKHYREGERFRLKTEYEKFKFKTNPQFILFVALLFMFPSNSFITTSWQIWLLYYYVTLALRENILLVNGSSIRPWWIMHHYLSIAGALTNLLWPLSTSFTDLLPMMTMFSGAQGIVQILTNRYQQGQLYRMVAIGKANIMDVTSENMISDPGWTPSALFLLPFLLFVHCFQMYNGFVFLTYSYFKYHTYYIEWQVIACGLILVSLGIGNLVTTSNIYLNKWKSYSSSDNNNNNNNNITNNNNNNRVSSSSVAKKEQ</sequence>
<dbReference type="Pfam" id="PF07851">
    <property type="entry name" value="TMEM120A-B"/>
    <property type="match status" value="1"/>
</dbReference>
<keyword evidence="10" id="KW-1185">Reference proteome</keyword>
<dbReference type="RefSeq" id="XP_004352427.1">
    <property type="nucleotide sequence ID" value="XM_004352375.1"/>
</dbReference>
<evidence type="ECO:0000313" key="10">
    <source>
        <dbReference type="Proteomes" id="UP000007797"/>
    </source>
</evidence>
<organism evidence="9 10">
    <name type="scientific">Cavenderia fasciculata</name>
    <name type="common">Slime mold</name>
    <name type="synonym">Dictyostelium fasciculatum</name>
    <dbReference type="NCBI Taxonomy" id="261658"/>
    <lineage>
        <taxon>Eukaryota</taxon>
        <taxon>Amoebozoa</taxon>
        <taxon>Evosea</taxon>
        <taxon>Eumycetozoa</taxon>
        <taxon>Dictyostelia</taxon>
        <taxon>Acytosteliales</taxon>
        <taxon>Cavenderiaceae</taxon>
        <taxon>Cavenderia</taxon>
    </lineage>
</organism>
<dbReference type="EMBL" id="GL883025">
    <property type="protein sequence ID" value="EGG16102.1"/>
    <property type="molecule type" value="Genomic_DNA"/>
</dbReference>
<dbReference type="Proteomes" id="UP000007797">
    <property type="component" value="Unassembled WGS sequence"/>
</dbReference>
<dbReference type="OrthoDB" id="2015098at2759"/>
<gene>
    <name evidence="9" type="primary">tmem120</name>
    <name evidence="9" type="ORF">DFA_09774</name>
</gene>
<name>F4Q8K2_CACFS</name>
<protein>
    <submittedName>
        <fullName evidence="9">Transmembrane protein</fullName>
    </submittedName>
</protein>
<feature type="coiled-coil region" evidence="6">
    <location>
        <begin position="5"/>
        <end position="67"/>
    </location>
</feature>
<evidence type="ECO:0000256" key="2">
    <source>
        <dbReference type="ARBA" id="ARBA00009700"/>
    </source>
</evidence>
<dbReference type="InterPro" id="IPR012926">
    <property type="entry name" value="TMEM120A/B"/>
</dbReference>